<evidence type="ECO:0000313" key="1">
    <source>
        <dbReference type="EMBL" id="MCW2308638.1"/>
    </source>
</evidence>
<gene>
    <name evidence="1" type="ORF">M2319_002984</name>
</gene>
<keyword evidence="2" id="KW-1185">Reference proteome</keyword>
<organism evidence="1 2">
    <name type="scientific">Rhodobium gokarnense</name>
    <dbReference type="NCBI Taxonomy" id="364296"/>
    <lineage>
        <taxon>Bacteria</taxon>
        <taxon>Pseudomonadati</taxon>
        <taxon>Pseudomonadota</taxon>
        <taxon>Alphaproteobacteria</taxon>
        <taxon>Hyphomicrobiales</taxon>
        <taxon>Rhodobiaceae</taxon>
        <taxon>Rhodobium</taxon>
    </lineage>
</organism>
<dbReference type="EMBL" id="JAOQNS010000008">
    <property type="protein sequence ID" value="MCW2308638.1"/>
    <property type="molecule type" value="Genomic_DNA"/>
</dbReference>
<proteinExistence type="predicted"/>
<sequence length="540" mass="60620">MTAPGMQSGVVVDGDFYRQHYQGLLGGQAPALHYETEGRARGLMPNASFDPLVAAIRFPGVPEAEAAALIEEQGLEPLLKALAKEVFERVDHADAFDWRFADTQVHTDHPERQQALLAHWEEIDADGAVEFDAGGKHYCIRKRSPDYWKDLITSGKPSVRARLPHGLMDALGRIAIVERVVQELWGETLATAERIGRLATRLVRVLYAQSPVFTENFIAEVAELCRTGDDPVSPCLAFKAHPDYPDRLFGSADPSQVRWDAATDFIARNFADGTVFEDGIAWKRFASTGSIGTLIEAMRERKVVLVSNKGFAALGERWELPDFHHLEVPPANSHLTRYDILDGIESELNEAGVGQRDHPPAIVLTQAGGSFSFWLLCNLSRRLPYAVYFDLGQAINLWFLDDAPTGKPEMLWLQDFWERILDANDLFDFYDRLLDVPDSRSHFREAVFTGEILAKMPKHSGDFNFAWRMVHLGLSERALMFAERAHAKTPDAVPPLVLLTRLYRHFRRTDEALEACQKGLAMDPSHAVLKQFHAELTGHD</sequence>
<dbReference type="Gene3D" id="1.25.40.10">
    <property type="entry name" value="Tetratricopeptide repeat domain"/>
    <property type="match status" value="1"/>
</dbReference>
<reference evidence="2" key="1">
    <citation type="submission" date="2023-07" db="EMBL/GenBank/DDBJ databases">
        <title>Genome sequencing of Purple Non-Sulfur Bacteria from various extreme environments.</title>
        <authorList>
            <person name="Mayer M."/>
        </authorList>
    </citation>
    <scope>NUCLEOTIDE SEQUENCE [LARGE SCALE GENOMIC DNA]</scope>
    <source>
        <strain evidence="2">DSM 17935</strain>
    </source>
</reference>
<evidence type="ECO:0008006" key="3">
    <source>
        <dbReference type="Google" id="ProtNLM"/>
    </source>
</evidence>
<dbReference type="SUPFAM" id="SSF48452">
    <property type="entry name" value="TPR-like"/>
    <property type="match status" value="1"/>
</dbReference>
<name>A0ABT3HE21_9HYPH</name>
<accession>A0ABT3HE21</accession>
<dbReference type="Proteomes" id="UP001209755">
    <property type="component" value="Unassembled WGS sequence"/>
</dbReference>
<protein>
    <recommendedName>
        <fullName evidence="3">Tetratricopeptide repeat protein</fullName>
    </recommendedName>
</protein>
<dbReference type="InterPro" id="IPR011990">
    <property type="entry name" value="TPR-like_helical_dom_sf"/>
</dbReference>
<comment type="caution">
    <text evidence="1">The sequence shown here is derived from an EMBL/GenBank/DDBJ whole genome shotgun (WGS) entry which is preliminary data.</text>
</comment>
<dbReference type="RefSeq" id="WP_264602250.1">
    <property type="nucleotide sequence ID" value="NZ_JAOQNS010000008.1"/>
</dbReference>
<evidence type="ECO:0000313" key="2">
    <source>
        <dbReference type="Proteomes" id="UP001209755"/>
    </source>
</evidence>